<organism evidence="1 2">
    <name type="scientific">Shimia isoporae</name>
    <dbReference type="NCBI Taxonomy" id="647720"/>
    <lineage>
        <taxon>Bacteria</taxon>
        <taxon>Pseudomonadati</taxon>
        <taxon>Pseudomonadota</taxon>
        <taxon>Alphaproteobacteria</taxon>
        <taxon>Rhodobacterales</taxon>
        <taxon>Roseobacteraceae</taxon>
    </lineage>
</organism>
<dbReference type="Proteomes" id="UP000295673">
    <property type="component" value="Unassembled WGS sequence"/>
</dbReference>
<sequence>MDAIIHIGMEKTGSTSIQGWKALNELALREQGVVQMKQTGMIGPDMQLHRCASWVAHKEIGYSKKSAFARIAAEQARKLPAIHEQASNELENLSAQDGVFLGSCEHLFSMSAEQIEGLETFLARYFGKVTYVVYMREPVEWYASLYSQVLRAGHTTTFSEYSERADGVQKRISRWKTNLQLWSQTEGDLQVRLLERDTLKNGDLYDDFAEIVGVTGAFDSPERMNEAIGADFVNYAVEINKVFAGRPPLPRNHHQRGRVMRHLSDFSRNAPKLKIGNTQAKAIYSEIDGILEDIRGEYFPERENLFVDRDHGDGVAATELTSDLRTEIDQKLAEQLLLDIWSAP</sequence>
<dbReference type="EMBL" id="SMGR01000001">
    <property type="protein sequence ID" value="TCL08532.1"/>
    <property type="molecule type" value="Genomic_DNA"/>
</dbReference>
<comment type="caution">
    <text evidence="1">The sequence shown here is derived from an EMBL/GenBank/DDBJ whole genome shotgun (WGS) entry which is preliminary data.</text>
</comment>
<dbReference type="AlphaFoldDB" id="A0A4R1NU33"/>
<reference evidence="1 2" key="1">
    <citation type="submission" date="2019-03" db="EMBL/GenBank/DDBJ databases">
        <title>Genomic Encyclopedia of Archaeal and Bacterial Type Strains, Phase II (KMG-II): from individual species to whole genera.</title>
        <authorList>
            <person name="Goeker M."/>
        </authorList>
    </citation>
    <scope>NUCLEOTIDE SEQUENCE [LARGE SCALE GENOMIC DNA]</scope>
    <source>
        <strain evidence="1 2">DSM 26433</strain>
    </source>
</reference>
<accession>A0A4R1NU33</accession>
<dbReference type="Gene3D" id="3.40.50.300">
    <property type="entry name" value="P-loop containing nucleotide triphosphate hydrolases"/>
    <property type="match status" value="1"/>
</dbReference>
<dbReference type="SUPFAM" id="SSF52540">
    <property type="entry name" value="P-loop containing nucleoside triphosphate hydrolases"/>
    <property type="match status" value="1"/>
</dbReference>
<keyword evidence="2" id="KW-1185">Reference proteome</keyword>
<name>A0A4R1NU33_9RHOB</name>
<gene>
    <name evidence="1" type="ORF">BXY66_0569</name>
</gene>
<dbReference type="InterPro" id="IPR027417">
    <property type="entry name" value="P-loop_NTPase"/>
</dbReference>
<dbReference type="OrthoDB" id="547419at2"/>
<protein>
    <submittedName>
        <fullName evidence="1">Uncharacterized protein</fullName>
    </submittedName>
</protein>
<proteinExistence type="predicted"/>
<evidence type="ECO:0000313" key="1">
    <source>
        <dbReference type="EMBL" id="TCL08532.1"/>
    </source>
</evidence>
<evidence type="ECO:0000313" key="2">
    <source>
        <dbReference type="Proteomes" id="UP000295673"/>
    </source>
</evidence>
<dbReference type="RefSeq" id="WP_132858646.1">
    <property type="nucleotide sequence ID" value="NZ_SMGR01000001.1"/>
</dbReference>